<keyword evidence="2" id="KW-1185">Reference proteome</keyword>
<sequence>MILPSKHLSENRALLTIGGHLLGLLTKPKTVSVLWEEFKARHSTGSPISFDWFVLALDLLACTGSITLDGNRIVKKKP</sequence>
<evidence type="ECO:0000313" key="2">
    <source>
        <dbReference type="Proteomes" id="UP000305517"/>
    </source>
</evidence>
<dbReference type="InterPro" id="IPR046897">
    <property type="entry name" value="ABC-3C_MC6"/>
</dbReference>
<proteinExistence type="predicted"/>
<organism evidence="1 2">
    <name type="scientific">Hymenobacter jeollabukensis</name>
    <dbReference type="NCBI Taxonomy" id="2025313"/>
    <lineage>
        <taxon>Bacteria</taxon>
        <taxon>Pseudomonadati</taxon>
        <taxon>Bacteroidota</taxon>
        <taxon>Cytophagia</taxon>
        <taxon>Cytophagales</taxon>
        <taxon>Hymenobacteraceae</taxon>
        <taxon>Hymenobacter</taxon>
    </lineage>
</organism>
<protein>
    <submittedName>
        <fullName evidence="1">Uncharacterized protein</fullName>
    </submittedName>
</protein>
<dbReference type="RefSeq" id="WP_138081587.1">
    <property type="nucleotide sequence ID" value="NZ_VAJM01000016.1"/>
</dbReference>
<reference evidence="1 2" key="1">
    <citation type="submission" date="2019-05" db="EMBL/GenBank/DDBJ databases">
        <title>Hymenobacter edaphi sp. nov., isolated from abandoned arsenic-contaminated farmland soil.</title>
        <authorList>
            <person name="Nie L."/>
        </authorList>
    </citation>
    <scope>NUCLEOTIDE SEQUENCE [LARGE SCALE GENOMIC DNA]</scope>
    <source>
        <strain evidence="1 2">1-3-3-8</strain>
    </source>
</reference>
<dbReference type="Proteomes" id="UP000305517">
    <property type="component" value="Unassembled WGS sequence"/>
</dbReference>
<evidence type="ECO:0000313" key="1">
    <source>
        <dbReference type="EMBL" id="TLM88733.1"/>
    </source>
</evidence>
<dbReference type="EMBL" id="VAJM01000016">
    <property type="protein sequence ID" value="TLM88733.1"/>
    <property type="molecule type" value="Genomic_DNA"/>
</dbReference>
<dbReference type="OrthoDB" id="1551087at2"/>
<dbReference type="Pfam" id="PF20293">
    <property type="entry name" value="MC6"/>
    <property type="match status" value="1"/>
</dbReference>
<accession>A0A5R8WJE8</accession>
<name>A0A5R8WJE8_9BACT</name>
<gene>
    <name evidence="1" type="ORF">FDY95_23145</name>
</gene>
<dbReference type="AlphaFoldDB" id="A0A5R8WJE8"/>
<comment type="caution">
    <text evidence="1">The sequence shown here is derived from an EMBL/GenBank/DDBJ whole genome shotgun (WGS) entry which is preliminary data.</text>
</comment>